<evidence type="ECO:0000313" key="1">
    <source>
        <dbReference type="EMBL" id="EJT80332.1"/>
    </source>
</evidence>
<gene>
    <name evidence="2" type="primary">20340791</name>
    <name evidence="1" type="ORF">GGTG_00333</name>
</gene>
<dbReference type="RefSeq" id="XP_009216341.1">
    <property type="nucleotide sequence ID" value="XM_009218077.1"/>
</dbReference>
<dbReference type="eggNOG" id="ENOG502SWUU">
    <property type="taxonomic scope" value="Eukaryota"/>
</dbReference>
<reference evidence="3" key="1">
    <citation type="submission" date="2010-07" db="EMBL/GenBank/DDBJ databases">
        <title>The genome sequence of Gaeumannomyces graminis var. tritici strain R3-111a-1.</title>
        <authorList>
            <consortium name="The Broad Institute Genome Sequencing Platform"/>
            <person name="Ma L.-J."/>
            <person name="Dead R."/>
            <person name="Young S."/>
            <person name="Zeng Q."/>
            <person name="Koehrsen M."/>
            <person name="Alvarado L."/>
            <person name="Berlin A."/>
            <person name="Chapman S.B."/>
            <person name="Chen Z."/>
            <person name="Freedman E."/>
            <person name="Gellesch M."/>
            <person name="Goldberg J."/>
            <person name="Griggs A."/>
            <person name="Gujja S."/>
            <person name="Heilman E.R."/>
            <person name="Heiman D."/>
            <person name="Hepburn T."/>
            <person name="Howarth C."/>
            <person name="Jen D."/>
            <person name="Larson L."/>
            <person name="Mehta T."/>
            <person name="Neiman D."/>
            <person name="Pearson M."/>
            <person name="Roberts A."/>
            <person name="Saif S."/>
            <person name="Shea T."/>
            <person name="Shenoy N."/>
            <person name="Sisk P."/>
            <person name="Stolte C."/>
            <person name="Sykes S."/>
            <person name="Walk T."/>
            <person name="White J."/>
            <person name="Yandava C."/>
            <person name="Haas B."/>
            <person name="Nusbaum C."/>
            <person name="Birren B."/>
        </authorList>
    </citation>
    <scope>NUCLEOTIDE SEQUENCE [LARGE SCALE GENOMIC DNA]</scope>
    <source>
        <strain evidence="3">R3-111a-1</strain>
    </source>
</reference>
<keyword evidence="3" id="KW-1185">Reference proteome</keyword>
<name>J3NGE2_GAET3</name>
<organism evidence="1">
    <name type="scientific">Gaeumannomyces tritici (strain R3-111a-1)</name>
    <name type="common">Wheat and barley take-all root rot fungus</name>
    <name type="synonym">Gaeumannomyces graminis var. tritici</name>
    <dbReference type="NCBI Taxonomy" id="644352"/>
    <lineage>
        <taxon>Eukaryota</taxon>
        <taxon>Fungi</taxon>
        <taxon>Dikarya</taxon>
        <taxon>Ascomycota</taxon>
        <taxon>Pezizomycotina</taxon>
        <taxon>Sordariomycetes</taxon>
        <taxon>Sordariomycetidae</taxon>
        <taxon>Magnaporthales</taxon>
        <taxon>Magnaporthaceae</taxon>
        <taxon>Gaeumannomyces</taxon>
    </lineage>
</organism>
<dbReference type="AlphaFoldDB" id="J3NGE2"/>
<dbReference type="HOGENOM" id="CLU_123999_1_0_1"/>
<reference evidence="2" key="5">
    <citation type="submission" date="2018-04" db="UniProtKB">
        <authorList>
            <consortium name="EnsemblFungi"/>
        </authorList>
    </citation>
    <scope>IDENTIFICATION</scope>
    <source>
        <strain evidence="2">R3-111a-1</strain>
    </source>
</reference>
<evidence type="ECO:0000313" key="3">
    <source>
        <dbReference type="Proteomes" id="UP000006039"/>
    </source>
</evidence>
<reference evidence="1" key="3">
    <citation type="submission" date="2010-09" db="EMBL/GenBank/DDBJ databases">
        <title>Annotation of Gaeumannomyces graminis var. tritici R3-111a-1.</title>
        <authorList>
            <consortium name="The Broad Institute Genome Sequencing Platform"/>
            <person name="Ma L.-J."/>
            <person name="Dead R."/>
            <person name="Young S.K."/>
            <person name="Zeng Q."/>
            <person name="Gargeya S."/>
            <person name="Fitzgerald M."/>
            <person name="Haas B."/>
            <person name="Abouelleil A."/>
            <person name="Alvarado L."/>
            <person name="Arachchi H.M."/>
            <person name="Berlin A."/>
            <person name="Brown A."/>
            <person name="Chapman S.B."/>
            <person name="Chen Z."/>
            <person name="Dunbar C."/>
            <person name="Freedman E."/>
            <person name="Gearin G."/>
            <person name="Gellesch M."/>
            <person name="Goldberg J."/>
            <person name="Griggs A."/>
            <person name="Gujja S."/>
            <person name="Heiman D."/>
            <person name="Howarth C."/>
            <person name="Larson L."/>
            <person name="Lui A."/>
            <person name="MacDonald P.J.P."/>
            <person name="Mehta T."/>
            <person name="Montmayeur A."/>
            <person name="Murphy C."/>
            <person name="Neiman D."/>
            <person name="Pearson M."/>
            <person name="Priest M."/>
            <person name="Roberts A."/>
            <person name="Saif S."/>
            <person name="Shea T."/>
            <person name="Shenoy N."/>
            <person name="Sisk P."/>
            <person name="Stolte C."/>
            <person name="Sykes S."/>
            <person name="Yandava C."/>
            <person name="Wortman J."/>
            <person name="Nusbaum C."/>
            <person name="Birren B."/>
        </authorList>
    </citation>
    <scope>NUCLEOTIDE SEQUENCE</scope>
    <source>
        <strain evidence="1">R3-111a-1</strain>
    </source>
</reference>
<sequence>MPFSIPRCVPAALAATSVAAQAAAAASLPPQPLMPRNECMEGADKVCYGIDGGQSQNLDVEMVQYAALYLRYLGQTSGKKPARYTMPALGAGEGGCQEWAIALPKGTGILLLAKHTNPSFASSVTYEDMADSIDGSEGATDAERKAALLGCGTNGGQRGVVAKSSNPAYQTQEYKSTGAKPEGIVIKLIGAPDF</sequence>
<dbReference type="OrthoDB" id="4577038at2759"/>
<dbReference type="EMBL" id="GL385395">
    <property type="protein sequence ID" value="EJT80332.1"/>
    <property type="molecule type" value="Genomic_DNA"/>
</dbReference>
<reference evidence="2" key="4">
    <citation type="journal article" date="2015" name="G3 (Bethesda)">
        <title>Genome sequences of three phytopathogenic species of the Magnaporthaceae family of fungi.</title>
        <authorList>
            <person name="Okagaki L.H."/>
            <person name="Nunes C.C."/>
            <person name="Sailsbery J."/>
            <person name="Clay B."/>
            <person name="Brown D."/>
            <person name="John T."/>
            <person name="Oh Y."/>
            <person name="Young N."/>
            <person name="Fitzgerald M."/>
            <person name="Haas B.J."/>
            <person name="Zeng Q."/>
            <person name="Young S."/>
            <person name="Adiconis X."/>
            <person name="Fan L."/>
            <person name="Levin J.Z."/>
            <person name="Mitchell T.K."/>
            <person name="Okubara P.A."/>
            <person name="Farman M.L."/>
            <person name="Kohn L.M."/>
            <person name="Birren B."/>
            <person name="Ma L.-J."/>
            <person name="Dean R.A."/>
        </authorList>
    </citation>
    <scope>NUCLEOTIDE SEQUENCE</scope>
    <source>
        <strain evidence="2">R3-111a-1</strain>
    </source>
</reference>
<protein>
    <submittedName>
        <fullName evidence="1 2">Uncharacterized protein</fullName>
    </submittedName>
</protein>
<dbReference type="EnsemblFungi" id="EJT80332">
    <property type="protein sequence ID" value="EJT80332"/>
    <property type="gene ID" value="GGTG_00333"/>
</dbReference>
<reference evidence="1" key="2">
    <citation type="submission" date="2010-07" db="EMBL/GenBank/DDBJ databases">
        <authorList>
            <consortium name="The Broad Institute Genome Sequencing Platform"/>
            <consortium name="Broad Institute Genome Sequencing Center for Infectious Disease"/>
            <person name="Ma L.-J."/>
            <person name="Dead R."/>
            <person name="Young S."/>
            <person name="Zeng Q."/>
            <person name="Koehrsen M."/>
            <person name="Alvarado L."/>
            <person name="Berlin A."/>
            <person name="Chapman S.B."/>
            <person name="Chen Z."/>
            <person name="Freedman E."/>
            <person name="Gellesch M."/>
            <person name="Goldberg J."/>
            <person name="Griggs A."/>
            <person name="Gujja S."/>
            <person name="Heilman E.R."/>
            <person name="Heiman D."/>
            <person name="Hepburn T."/>
            <person name="Howarth C."/>
            <person name="Jen D."/>
            <person name="Larson L."/>
            <person name="Mehta T."/>
            <person name="Neiman D."/>
            <person name="Pearson M."/>
            <person name="Roberts A."/>
            <person name="Saif S."/>
            <person name="Shea T."/>
            <person name="Shenoy N."/>
            <person name="Sisk P."/>
            <person name="Stolte C."/>
            <person name="Sykes S."/>
            <person name="Walk T."/>
            <person name="White J."/>
            <person name="Yandava C."/>
            <person name="Haas B."/>
            <person name="Nusbaum C."/>
            <person name="Birren B."/>
        </authorList>
    </citation>
    <scope>NUCLEOTIDE SEQUENCE</scope>
    <source>
        <strain evidence="1">R3-111a-1</strain>
    </source>
</reference>
<proteinExistence type="predicted"/>
<dbReference type="VEuPathDB" id="FungiDB:GGTG_00333"/>
<evidence type="ECO:0000313" key="2">
    <source>
        <dbReference type="EnsemblFungi" id="EJT80332"/>
    </source>
</evidence>
<accession>J3NGE2</accession>
<dbReference type="GeneID" id="20340791"/>
<dbReference type="Proteomes" id="UP000006039">
    <property type="component" value="Unassembled WGS sequence"/>
</dbReference>